<evidence type="ECO:0000256" key="4">
    <source>
        <dbReference type="ARBA" id="ARBA00022741"/>
    </source>
</evidence>
<dbReference type="PROSITE" id="PS00455">
    <property type="entry name" value="AMP_BINDING"/>
    <property type="match status" value="1"/>
</dbReference>
<proteinExistence type="inferred from homology"/>
<sequence length="538" mass="58322">MLGQALTNSGVIKSPYPDLEINEKISLPRFILDQLDEFGENTALIDGVTGRVLSYRQLKADIIKVASGLTRLGLTKGQTLTMYAPNSIEWCIFYLAAGLTGAIVSSVNPLYTTGELAHAINHSDSKFIVTIPELAPVAKEARKNCPKVKSILVFGDSTGCVPFSSLLADDGKAFPENVDILATEDIMALPYSSGTTGLPKGVMLSHANIVANIEQLRAPHLMKYGAQDTLLGVLPFFHIYGQVVVLLSGLRGGARIVTMPKFDPELFLHCASSYKATYLHVVPPIALFLAKHPMVGKYDLSFAETMFVGAAPIGVATMNEVMERFGNKLVVRQGYGLTEASPVTHGNPQSRDKIKINTIGPAVPNTEFKVIDPETGAALPVGEEGELCVRGPQVMKGYLKNPKETADTIKDGWLRTGDISYYDKDGYVTISDRLKELIKVKGFQVAPAELEALLVSHGSVQDAAVIGKPNENTGELPLAYIVLKPNKTATVEDIQNYVKNKVAPFKELTGGVKFIKEIPKSATGKILRRILKDELKNE</sequence>
<dbReference type="FunFam" id="3.30.300.30:FF:000007">
    <property type="entry name" value="4-coumarate--CoA ligase 2"/>
    <property type="match status" value="1"/>
</dbReference>
<evidence type="ECO:0000259" key="10">
    <source>
        <dbReference type="Pfam" id="PF13193"/>
    </source>
</evidence>
<dbReference type="InterPro" id="IPR025110">
    <property type="entry name" value="AMP-bd_C"/>
</dbReference>
<comment type="catalytic activity">
    <reaction evidence="8">
        <text>firefly D-luciferin + ATP + O2 = firefly oxyluciferin + hnu + AMP + CO2 + diphosphate</text>
        <dbReference type="Rhea" id="RHEA:10732"/>
        <dbReference type="ChEBI" id="CHEBI:15379"/>
        <dbReference type="ChEBI" id="CHEBI:16526"/>
        <dbReference type="ChEBI" id="CHEBI:16792"/>
        <dbReference type="ChEBI" id="CHEBI:30212"/>
        <dbReference type="ChEBI" id="CHEBI:30616"/>
        <dbReference type="ChEBI" id="CHEBI:33019"/>
        <dbReference type="ChEBI" id="CHEBI:58038"/>
        <dbReference type="ChEBI" id="CHEBI:456215"/>
        <dbReference type="EC" id="1.13.12.7"/>
    </reaction>
</comment>
<protein>
    <recommendedName>
        <fullName evidence="3">Luciferin 4-monooxygenase</fullName>
        <ecNumber evidence="2">1.13.12.7</ecNumber>
    </recommendedName>
</protein>
<dbReference type="Pfam" id="PF13193">
    <property type="entry name" value="AMP-binding_C"/>
    <property type="match status" value="1"/>
</dbReference>
<dbReference type="Gene3D" id="3.40.50.12780">
    <property type="entry name" value="N-terminal domain of ligase-like"/>
    <property type="match status" value="1"/>
</dbReference>
<evidence type="ECO:0000256" key="7">
    <source>
        <dbReference type="ARBA" id="ARBA00023262"/>
    </source>
</evidence>
<evidence type="ECO:0000256" key="6">
    <source>
        <dbReference type="ARBA" id="ARBA00023223"/>
    </source>
</evidence>
<feature type="domain" description="AMP-dependent synthetase/ligase" evidence="9">
    <location>
        <begin position="34"/>
        <end position="399"/>
    </location>
</feature>
<dbReference type="SUPFAM" id="SSF56801">
    <property type="entry name" value="Acetyl-CoA synthetase-like"/>
    <property type="match status" value="1"/>
</dbReference>
<dbReference type="GO" id="GO:0016405">
    <property type="term" value="F:CoA-ligase activity"/>
    <property type="evidence" value="ECO:0007669"/>
    <property type="project" value="TreeGrafter"/>
</dbReference>
<keyword evidence="12" id="KW-1185">Reference proteome</keyword>
<comment type="similarity">
    <text evidence="1">Belongs to the ATP-dependent AMP-binding enzyme family.</text>
</comment>
<keyword evidence="6" id="KW-0455">Luminescence</keyword>
<evidence type="ECO:0000256" key="2">
    <source>
        <dbReference type="ARBA" id="ARBA00012532"/>
    </source>
</evidence>
<dbReference type="EC" id="1.13.12.7" evidence="2"/>
<name>A0AAD9MZ74_9ANNE</name>
<evidence type="ECO:0000256" key="5">
    <source>
        <dbReference type="ARBA" id="ARBA00022840"/>
    </source>
</evidence>
<reference evidence="11" key="1">
    <citation type="journal article" date="2023" name="Mol. Biol. Evol.">
        <title>Third-Generation Sequencing Reveals the Adaptive Role of the Epigenome in Three Deep-Sea Polychaetes.</title>
        <authorList>
            <person name="Perez M."/>
            <person name="Aroh O."/>
            <person name="Sun Y."/>
            <person name="Lan Y."/>
            <person name="Juniper S.K."/>
            <person name="Young C.R."/>
            <person name="Angers B."/>
            <person name="Qian P.Y."/>
        </authorList>
    </citation>
    <scope>NUCLEOTIDE SEQUENCE</scope>
    <source>
        <strain evidence="11">P08H-3</strain>
    </source>
</reference>
<dbReference type="GO" id="GO:0008218">
    <property type="term" value="P:bioluminescence"/>
    <property type="evidence" value="ECO:0007669"/>
    <property type="project" value="UniProtKB-KW"/>
</dbReference>
<comment type="caution">
    <text evidence="11">The sequence shown here is derived from an EMBL/GenBank/DDBJ whole genome shotgun (WGS) entry which is preliminary data.</text>
</comment>
<gene>
    <name evidence="11" type="ORF">LSH36_465g02064</name>
</gene>
<dbReference type="InterPro" id="IPR042099">
    <property type="entry name" value="ANL_N_sf"/>
</dbReference>
<keyword evidence="7" id="KW-0599">Photoprotein</keyword>
<dbReference type="PANTHER" id="PTHR24096">
    <property type="entry name" value="LONG-CHAIN-FATTY-ACID--COA LIGASE"/>
    <property type="match status" value="1"/>
</dbReference>
<evidence type="ECO:0000256" key="3">
    <source>
        <dbReference type="ARBA" id="ARBA00019043"/>
    </source>
</evidence>
<dbReference type="Proteomes" id="UP001208570">
    <property type="component" value="Unassembled WGS sequence"/>
</dbReference>
<evidence type="ECO:0000313" key="11">
    <source>
        <dbReference type="EMBL" id="KAK2149141.1"/>
    </source>
</evidence>
<dbReference type="GO" id="GO:0005524">
    <property type="term" value="F:ATP binding"/>
    <property type="evidence" value="ECO:0007669"/>
    <property type="project" value="UniProtKB-KW"/>
</dbReference>
<evidence type="ECO:0000256" key="1">
    <source>
        <dbReference type="ARBA" id="ARBA00006432"/>
    </source>
</evidence>
<dbReference type="FunFam" id="3.40.50.12780:FF:000003">
    <property type="entry name" value="Long-chain-fatty-acid--CoA ligase FadD"/>
    <property type="match status" value="1"/>
</dbReference>
<organism evidence="11 12">
    <name type="scientific">Paralvinella palmiformis</name>
    <dbReference type="NCBI Taxonomy" id="53620"/>
    <lineage>
        <taxon>Eukaryota</taxon>
        <taxon>Metazoa</taxon>
        <taxon>Spiralia</taxon>
        <taxon>Lophotrochozoa</taxon>
        <taxon>Annelida</taxon>
        <taxon>Polychaeta</taxon>
        <taxon>Sedentaria</taxon>
        <taxon>Canalipalpata</taxon>
        <taxon>Terebellida</taxon>
        <taxon>Terebelliformia</taxon>
        <taxon>Alvinellidae</taxon>
        <taxon>Paralvinella</taxon>
    </lineage>
</organism>
<dbReference type="AlphaFoldDB" id="A0AAD9MZ74"/>
<dbReference type="PANTHER" id="PTHR24096:SF422">
    <property type="entry name" value="BCDNA.GH02901"/>
    <property type="match status" value="1"/>
</dbReference>
<dbReference type="InterPro" id="IPR020845">
    <property type="entry name" value="AMP-binding_CS"/>
</dbReference>
<dbReference type="EMBL" id="JAODUP010000465">
    <property type="protein sequence ID" value="KAK2149141.1"/>
    <property type="molecule type" value="Genomic_DNA"/>
</dbReference>
<dbReference type="Gene3D" id="3.30.300.30">
    <property type="match status" value="1"/>
</dbReference>
<evidence type="ECO:0000313" key="12">
    <source>
        <dbReference type="Proteomes" id="UP001208570"/>
    </source>
</evidence>
<accession>A0AAD9MZ74</accession>
<dbReference type="InterPro" id="IPR045851">
    <property type="entry name" value="AMP-bd_C_sf"/>
</dbReference>
<dbReference type="Pfam" id="PF00501">
    <property type="entry name" value="AMP-binding"/>
    <property type="match status" value="1"/>
</dbReference>
<evidence type="ECO:0000256" key="8">
    <source>
        <dbReference type="ARBA" id="ARBA00048497"/>
    </source>
</evidence>
<keyword evidence="5" id="KW-0067">ATP-binding</keyword>
<dbReference type="InterPro" id="IPR000873">
    <property type="entry name" value="AMP-dep_synth/lig_dom"/>
</dbReference>
<keyword evidence="4" id="KW-0547">Nucleotide-binding</keyword>
<feature type="domain" description="AMP-binding enzyme C-terminal" evidence="10">
    <location>
        <begin position="449"/>
        <end position="525"/>
    </location>
</feature>
<evidence type="ECO:0000259" key="9">
    <source>
        <dbReference type="Pfam" id="PF00501"/>
    </source>
</evidence>